<dbReference type="Proteomes" id="UP000325372">
    <property type="component" value="Unassembled WGS sequence"/>
</dbReference>
<dbReference type="SUPFAM" id="SSF47807">
    <property type="entry name" value="5' to 3' exonuclease, C-terminal subdomain"/>
    <property type="match status" value="1"/>
</dbReference>
<dbReference type="FunFam" id="1.10.150.20:FF:000003">
    <property type="entry name" value="DNA polymerase I"/>
    <property type="match status" value="1"/>
</dbReference>
<name>A0A5N0T7C4_9GAMM</name>
<dbReference type="Pfam" id="PF02739">
    <property type="entry name" value="5_3_exonuc_N"/>
    <property type="match status" value="1"/>
</dbReference>
<dbReference type="InterPro" id="IPR020046">
    <property type="entry name" value="5-3_exonucl_a-hlix_arch_N"/>
</dbReference>
<dbReference type="GO" id="GO:0033567">
    <property type="term" value="P:DNA replication, Okazaki fragment processing"/>
    <property type="evidence" value="ECO:0007669"/>
    <property type="project" value="InterPro"/>
</dbReference>
<keyword evidence="2" id="KW-0378">Hydrolase</keyword>
<protein>
    <submittedName>
        <fullName evidence="5">Exodeoxyribonuclease IX</fullName>
    </submittedName>
</protein>
<dbReference type="InterPro" id="IPR036279">
    <property type="entry name" value="5-3_exonuclease_C_sf"/>
</dbReference>
<proteinExistence type="predicted"/>
<gene>
    <name evidence="5" type="ORF">F3N42_11365</name>
</gene>
<dbReference type="GO" id="GO:0017108">
    <property type="term" value="F:5'-flap endonuclease activity"/>
    <property type="evidence" value="ECO:0007669"/>
    <property type="project" value="InterPro"/>
</dbReference>
<dbReference type="PANTHER" id="PTHR42646:SF2">
    <property type="entry name" value="5'-3' EXONUCLEASE FAMILY PROTEIN"/>
    <property type="match status" value="1"/>
</dbReference>
<dbReference type="SMART" id="SM00475">
    <property type="entry name" value="53EXOc"/>
    <property type="match status" value="1"/>
</dbReference>
<dbReference type="CDD" id="cd09898">
    <property type="entry name" value="H3TH_53EXO"/>
    <property type="match status" value="1"/>
</dbReference>
<keyword evidence="6" id="KW-1185">Reference proteome</keyword>
<dbReference type="InterPro" id="IPR008918">
    <property type="entry name" value="HhH2"/>
</dbReference>
<dbReference type="InterPro" id="IPR020045">
    <property type="entry name" value="DNA_polI_H3TH"/>
</dbReference>
<evidence type="ECO:0000256" key="3">
    <source>
        <dbReference type="ARBA" id="ARBA00023125"/>
    </source>
</evidence>
<dbReference type="InterPro" id="IPR002421">
    <property type="entry name" value="5-3_exonuclease"/>
</dbReference>
<evidence type="ECO:0000313" key="6">
    <source>
        <dbReference type="Proteomes" id="UP000325372"/>
    </source>
</evidence>
<dbReference type="SMART" id="SM00279">
    <property type="entry name" value="HhH2"/>
    <property type="match status" value="1"/>
</dbReference>
<accession>A0A5N0T7C4</accession>
<dbReference type="GO" id="GO:0003677">
    <property type="term" value="F:DNA binding"/>
    <property type="evidence" value="ECO:0007669"/>
    <property type="project" value="UniProtKB-KW"/>
</dbReference>
<sequence>MTPEPVYLVDASIYLFRAWYSMPDGFENARGEPTNAVYGFTGFLCSLLEQTDSPLVGIAFDVSLTTSFRNEIYPEYKANREPAPVALKRQFAWARDMAEAMGLKCYGDERFEADDIIGTLASCWKSRGHAIHVVTGDKDLAQLVEDGDTWWDFARNRQLGSSAIAEHFGVRPDQIADYLALTGDAVDNIPGVPGIGPKTAAALLAHFGSLDAIWSRLGEIPHLSFRGAKTLAPKLESHREAADLARRLTGIERAVPSALADPDVRRVGLDEDRLNTLFDDLAFGGMLRQRCLACG</sequence>
<evidence type="ECO:0000259" key="4">
    <source>
        <dbReference type="SMART" id="SM00475"/>
    </source>
</evidence>
<dbReference type="PANTHER" id="PTHR42646">
    <property type="entry name" value="FLAP ENDONUCLEASE XNI"/>
    <property type="match status" value="1"/>
</dbReference>
<dbReference type="RefSeq" id="WP_150864583.1">
    <property type="nucleotide sequence ID" value="NZ_VYXP01000006.1"/>
</dbReference>
<keyword evidence="1" id="KW-0540">Nuclease</keyword>
<dbReference type="CDD" id="cd09859">
    <property type="entry name" value="PIN_53EXO"/>
    <property type="match status" value="1"/>
</dbReference>
<keyword evidence="3" id="KW-0238">DNA-binding</keyword>
<dbReference type="InterPro" id="IPR038969">
    <property type="entry name" value="FEN"/>
</dbReference>
<comment type="caution">
    <text evidence="5">The sequence shown here is derived from an EMBL/GenBank/DDBJ whole genome shotgun (WGS) entry which is preliminary data.</text>
</comment>
<dbReference type="Gene3D" id="1.10.150.20">
    <property type="entry name" value="5' to 3' exonuclease, C-terminal subdomain"/>
    <property type="match status" value="1"/>
</dbReference>
<dbReference type="GO" id="GO:0008409">
    <property type="term" value="F:5'-3' exonuclease activity"/>
    <property type="evidence" value="ECO:0007669"/>
    <property type="project" value="InterPro"/>
</dbReference>
<evidence type="ECO:0000256" key="2">
    <source>
        <dbReference type="ARBA" id="ARBA00022801"/>
    </source>
</evidence>
<evidence type="ECO:0000313" key="5">
    <source>
        <dbReference type="EMBL" id="KAA9130945.1"/>
    </source>
</evidence>
<evidence type="ECO:0000256" key="1">
    <source>
        <dbReference type="ARBA" id="ARBA00022722"/>
    </source>
</evidence>
<dbReference type="Pfam" id="PF01367">
    <property type="entry name" value="5_3_exonuc"/>
    <property type="match status" value="1"/>
</dbReference>
<feature type="domain" description="5'-3' exonuclease" evidence="4">
    <location>
        <begin position="2"/>
        <end position="267"/>
    </location>
</feature>
<reference evidence="5 6" key="1">
    <citation type="submission" date="2019-09" db="EMBL/GenBank/DDBJ databases">
        <title>Wenzhouxiangella sp. Genome sequencing and assembly.</title>
        <authorList>
            <person name="Zhang R."/>
        </authorList>
    </citation>
    <scope>NUCLEOTIDE SEQUENCE [LARGE SCALE GENOMIC DNA]</scope>
    <source>
        <strain evidence="5 6">W260</strain>
    </source>
</reference>
<dbReference type="AlphaFoldDB" id="A0A5N0T7C4"/>
<dbReference type="EMBL" id="VYXP01000006">
    <property type="protein sequence ID" value="KAA9130945.1"/>
    <property type="molecule type" value="Genomic_DNA"/>
</dbReference>
<dbReference type="InterPro" id="IPR029060">
    <property type="entry name" value="PIN-like_dom_sf"/>
</dbReference>
<dbReference type="Gene3D" id="3.40.50.1010">
    <property type="entry name" value="5'-nuclease"/>
    <property type="match status" value="1"/>
</dbReference>
<organism evidence="5 6">
    <name type="scientific">Marinihelvus fidelis</name>
    <dbReference type="NCBI Taxonomy" id="2613842"/>
    <lineage>
        <taxon>Bacteria</taxon>
        <taxon>Pseudomonadati</taxon>
        <taxon>Pseudomonadota</taxon>
        <taxon>Gammaproteobacteria</taxon>
        <taxon>Chromatiales</taxon>
        <taxon>Wenzhouxiangellaceae</taxon>
        <taxon>Marinihelvus</taxon>
    </lineage>
</organism>
<dbReference type="SUPFAM" id="SSF88723">
    <property type="entry name" value="PIN domain-like"/>
    <property type="match status" value="1"/>
</dbReference>